<proteinExistence type="predicted"/>
<feature type="compositionally biased region" description="Low complexity" evidence="1">
    <location>
        <begin position="190"/>
        <end position="213"/>
    </location>
</feature>
<organism evidence="3 4">
    <name type="scientific">Actinoplanes auranticolor</name>
    <dbReference type="NCBI Taxonomy" id="47988"/>
    <lineage>
        <taxon>Bacteria</taxon>
        <taxon>Bacillati</taxon>
        <taxon>Actinomycetota</taxon>
        <taxon>Actinomycetes</taxon>
        <taxon>Micromonosporales</taxon>
        <taxon>Micromonosporaceae</taxon>
        <taxon>Actinoplanes</taxon>
    </lineage>
</organism>
<evidence type="ECO:0000313" key="4">
    <source>
        <dbReference type="Proteomes" id="UP000681340"/>
    </source>
</evidence>
<feature type="compositionally biased region" description="Basic and acidic residues" evidence="1">
    <location>
        <begin position="33"/>
        <end position="45"/>
    </location>
</feature>
<keyword evidence="2" id="KW-0472">Membrane</keyword>
<feature type="compositionally biased region" description="Low complexity" evidence="1">
    <location>
        <begin position="227"/>
        <end position="253"/>
    </location>
</feature>
<reference evidence="3" key="1">
    <citation type="submission" date="2021-03" db="EMBL/GenBank/DDBJ databases">
        <title>Whole genome shotgun sequence of Actinoplanes auranticolor NBRC 12245.</title>
        <authorList>
            <person name="Komaki H."/>
            <person name="Tamura T."/>
        </authorList>
    </citation>
    <scope>NUCLEOTIDE SEQUENCE</scope>
    <source>
        <strain evidence="3">NBRC 12245</strain>
    </source>
</reference>
<gene>
    <name evidence="3" type="ORF">Aau02nite_02640</name>
</gene>
<dbReference type="AlphaFoldDB" id="A0A919S3W7"/>
<sequence length="619" mass="65165">MGAMTGDAPQPGETSRDDGSPWSHADPASPWWRADEQDAGGDRPRAQRRRATPAAGAPSATPTLDPPQPGQHTGEAAEAHRAGAQDVRAALTSEAPRQAAHEPAVREPGGREPAVREPGGHEPAVREPEGREPAVREPGGREPGGREPGGREPGGREPGPSRPGGREPAGPRHAQPQPAPHQPTHHEPVTQQPASPLPAAQQPRSPQPTTRTPVAQPPSERNQATLKETSATATPAKATAAEATPATTGGPASDKATEQHHDRVDAERFNTAGQGTVYATRNRVEPAKPVQPAWPAQPAKLSQPAEPATPATLSQPAEPATPAKPAEPAEPAEPQREPTIVDELSAVPAEPPPAEVTPEVMVLPEPDRNRPTVALDRSAVPGQPPTALSRLGRTRLDPARADRALQDRVRQERTAALLETSPFWKAEEERRALSSPPAEIPAPGVRKRARRHAPQPRRPAGGLFGLVALGLIAAFFAWVSAEPFWLAVGHGDRGSATVTRCTGSGVSQRCTGQFTPANGAYRVDRLALFGVEPGQRVPGTSAPARMVSSESRQAYVGSTGMLMHLRWALSFVLVLLCGLGIAALTGARRLDTARARRGAVLVSLAGPLVLLAGFLFTTY</sequence>
<keyword evidence="2" id="KW-1133">Transmembrane helix</keyword>
<feature type="region of interest" description="Disordered" evidence="1">
    <location>
        <begin position="1"/>
        <end position="390"/>
    </location>
</feature>
<feature type="compositionally biased region" description="Basic residues" evidence="1">
    <location>
        <begin position="445"/>
        <end position="455"/>
    </location>
</feature>
<keyword evidence="2" id="KW-0812">Transmembrane</keyword>
<evidence type="ECO:0000256" key="2">
    <source>
        <dbReference type="SAM" id="Phobius"/>
    </source>
</evidence>
<feature type="compositionally biased region" description="Basic and acidic residues" evidence="1">
    <location>
        <begin position="255"/>
        <end position="268"/>
    </location>
</feature>
<accession>A0A919S3W7</accession>
<feature type="transmembrane region" description="Helical" evidence="2">
    <location>
        <begin position="460"/>
        <end position="479"/>
    </location>
</feature>
<protein>
    <submittedName>
        <fullName evidence="3">Uncharacterized protein</fullName>
    </submittedName>
</protein>
<keyword evidence="4" id="KW-1185">Reference proteome</keyword>
<feature type="compositionally biased region" description="Low complexity" evidence="1">
    <location>
        <begin position="166"/>
        <end position="176"/>
    </location>
</feature>
<dbReference type="Proteomes" id="UP000681340">
    <property type="component" value="Unassembled WGS sequence"/>
</dbReference>
<feature type="compositionally biased region" description="Basic and acidic residues" evidence="1">
    <location>
        <begin position="99"/>
        <end position="155"/>
    </location>
</feature>
<feature type="region of interest" description="Disordered" evidence="1">
    <location>
        <begin position="428"/>
        <end position="457"/>
    </location>
</feature>
<feature type="compositionally biased region" description="Low complexity" evidence="1">
    <location>
        <begin position="316"/>
        <end position="326"/>
    </location>
</feature>
<name>A0A919S3W7_9ACTN</name>
<dbReference type="EMBL" id="BOQL01000003">
    <property type="protein sequence ID" value="GIM63222.1"/>
    <property type="molecule type" value="Genomic_DNA"/>
</dbReference>
<evidence type="ECO:0000256" key="1">
    <source>
        <dbReference type="SAM" id="MobiDB-lite"/>
    </source>
</evidence>
<feature type="transmembrane region" description="Helical" evidence="2">
    <location>
        <begin position="567"/>
        <end position="587"/>
    </location>
</feature>
<evidence type="ECO:0000313" key="3">
    <source>
        <dbReference type="EMBL" id="GIM63222.1"/>
    </source>
</evidence>
<feature type="transmembrane region" description="Helical" evidence="2">
    <location>
        <begin position="599"/>
        <end position="617"/>
    </location>
</feature>
<comment type="caution">
    <text evidence="3">The sequence shown here is derived from an EMBL/GenBank/DDBJ whole genome shotgun (WGS) entry which is preliminary data.</text>
</comment>
<feature type="compositionally biased region" description="Low complexity" evidence="1">
    <location>
        <begin position="52"/>
        <end position="63"/>
    </location>
</feature>